<dbReference type="EMBL" id="JAUKPO010000004">
    <property type="protein sequence ID" value="MDO1446369.1"/>
    <property type="molecule type" value="Genomic_DNA"/>
</dbReference>
<keyword evidence="2" id="KW-1185">Reference proteome</keyword>
<name>A0ABT8R2N9_9BACT</name>
<dbReference type="Proteomes" id="UP001168528">
    <property type="component" value="Unassembled WGS sequence"/>
</dbReference>
<proteinExistence type="predicted"/>
<sequence>MPTVADYSSLRIGNLIIYRSRVEDLPDQLRYVTPEVYTELMLNEAIAISVELDREWLEVFGFRERGEFLELTIKNQTHELQLKYRWPQQDHFHLNMEVYDRENEQSRELICYTVHKLQNLIEGITGKAINISQYPLLLSIDTPLNKFE</sequence>
<evidence type="ECO:0000313" key="1">
    <source>
        <dbReference type="EMBL" id="MDO1446369.1"/>
    </source>
</evidence>
<organism evidence="1 2">
    <name type="scientific">Rhodocytophaga aerolata</name>
    <dbReference type="NCBI Taxonomy" id="455078"/>
    <lineage>
        <taxon>Bacteria</taxon>
        <taxon>Pseudomonadati</taxon>
        <taxon>Bacteroidota</taxon>
        <taxon>Cytophagia</taxon>
        <taxon>Cytophagales</taxon>
        <taxon>Rhodocytophagaceae</taxon>
        <taxon>Rhodocytophaga</taxon>
    </lineage>
</organism>
<evidence type="ECO:0000313" key="2">
    <source>
        <dbReference type="Proteomes" id="UP001168528"/>
    </source>
</evidence>
<accession>A0ABT8R2N9</accession>
<gene>
    <name evidence="1" type="ORF">Q0590_08915</name>
</gene>
<reference evidence="1" key="1">
    <citation type="submission" date="2023-07" db="EMBL/GenBank/DDBJ databases">
        <title>The genome sequence of Rhodocytophaga aerolata KACC 12507.</title>
        <authorList>
            <person name="Zhang X."/>
        </authorList>
    </citation>
    <scope>NUCLEOTIDE SEQUENCE</scope>
    <source>
        <strain evidence="1">KACC 12507</strain>
    </source>
</reference>
<dbReference type="RefSeq" id="WP_302037175.1">
    <property type="nucleotide sequence ID" value="NZ_JAUKPO010000004.1"/>
</dbReference>
<protein>
    <submittedName>
        <fullName evidence="1">Uncharacterized protein</fullName>
    </submittedName>
</protein>
<comment type="caution">
    <text evidence="1">The sequence shown here is derived from an EMBL/GenBank/DDBJ whole genome shotgun (WGS) entry which is preliminary data.</text>
</comment>